<feature type="region of interest" description="Disordered" evidence="1">
    <location>
        <begin position="1"/>
        <end position="105"/>
    </location>
</feature>
<dbReference type="RefSeq" id="XP_042920703.1">
    <property type="nucleotide sequence ID" value="XM_043065407.1"/>
</dbReference>
<gene>
    <name evidence="2" type="ORF">CHLRE_09g386749v5</name>
</gene>
<evidence type="ECO:0000313" key="3">
    <source>
        <dbReference type="Proteomes" id="UP000006906"/>
    </source>
</evidence>
<dbReference type="GeneID" id="66054566"/>
<evidence type="ECO:0000313" key="2">
    <source>
        <dbReference type="EMBL" id="PNW78228.1"/>
    </source>
</evidence>
<proteinExistence type="predicted"/>
<dbReference type="EMBL" id="CM008970">
    <property type="protein sequence ID" value="PNW78228.1"/>
    <property type="molecule type" value="Genomic_DNA"/>
</dbReference>
<sequence>MCVDAPTAPAAAARKTPVLAPAAACPCSRAASPAPRQAAAAAHSKSRQQLQSALRYRKSRSRGHAAASPAAASAPPEASRSHEDEVDRRAGAPPTLGREGSTNRDVSAANVIRVLLLLKLMGFERPSKLQRPPWPPPAAGPG</sequence>
<evidence type="ECO:0000256" key="1">
    <source>
        <dbReference type="SAM" id="MobiDB-lite"/>
    </source>
</evidence>
<organism evidence="2 3">
    <name type="scientific">Chlamydomonas reinhardtii</name>
    <name type="common">Chlamydomonas smithii</name>
    <dbReference type="NCBI Taxonomy" id="3055"/>
    <lineage>
        <taxon>Eukaryota</taxon>
        <taxon>Viridiplantae</taxon>
        <taxon>Chlorophyta</taxon>
        <taxon>core chlorophytes</taxon>
        <taxon>Chlorophyceae</taxon>
        <taxon>CS clade</taxon>
        <taxon>Chlamydomonadales</taxon>
        <taxon>Chlamydomonadaceae</taxon>
        <taxon>Chlamydomonas</taxon>
    </lineage>
</organism>
<feature type="compositionally biased region" description="Low complexity" evidence="1">
    <location>
        <begin position="64"/>
        <end position="78"/>
    </location>
</feature>
<reference evidence="2 3" key="1">
    <citation type="journal article" date="2007" name="Science">
        <title>The Chlamydomonas genome reveals the evolution of key animal and plant functions.</title>
        <authorList>
            <person name="Merchant S.S."/>
            <person name="Prochnik S.E."/>
            <person name="Vallon O."/>
            <person name="Harris E.H."/>
            <person name="Karpowicz S.J."/>
            <person name="Witman G.B."/>
            <person name="Terry A."/>
            <person name="Salamov A."/>
            <person name="Fritz-Laylin L.K."/>
            <person name="Marechal-Drouard L."/>
            <person name="Marshall W.F."/>
            <person name="Qu L.H."/>
            <person name="Nelson D.R."/>
            <person name="Sanderfoot A.A."/>
            <person name="Spalding M.H."/>
            <person name="Kapitonov V.V."/>
            <person name="Ren Q."/>
            <person name="Ferris P."/>
            <person name="Lindquist E."/>
            <person name="Shapiro H."/>
            <person name="Lucas S.M."/>
            <person name="Grimwood J."/>
            <person name="Schmutz J."/>
            <person name="Cardol P."/>
            <person name="Cerutti H."/>
            <person name="Chanfreau G."/>
            <person name="Chen C.L."/>
            <person name="Cognat V."/>
            <person name="Croft M.T."/>
            <person name="Dent R."/>
            <person name="Dutcher S."/>
            <person name="Fernandez E."/>
            <person name="Fukuzawa H."/>
            <person name="Gonzalez-Ballester D."/>
            <person name="Gonzalez-Halphen D."/>
            <person name="Hallmann A."/>
            <person name="Hanikenne M."/>
            <person name="Hippler M."/>
            <person name="Inwood W."/>
            <person name="Jabbari K."/>
            <person name="Kalanon M."/>
            <person name="Kuras R."/>
            <person name="Lefebvre P.A."/>
            <person name="Lemaire S.D."/>
            <person name="Lobanov A.V."/>
            <person name="Lohr M."/>
            <person name="Manuell A."/>
            <person name="Meier I."/>
            <person name="Mets L."/>
            <person name="Mittag M."/>
            <person name="Mittelmeier T."/>
            <person name="Moroney J.V."/>
            <person name="Moseley J."/>
            <person name="Napoli C."/>
            <person name="Nedelcu A.M."/>
            <person name="Niyogi K."/>
            <person name="Novoselov S.V."/>
            <person name="Paulsen I.T."/>
            <person name="Pazour G."/>
            <person name="Purton S."/>
            <person name="Ral J.P."/>
            <person name="Riano-Pachon D.M."/>
            <person name="Riekhof W."/>
            <person name="Rymarquis L."/>
            <person name="Schroda M."/>
            <person name="Stern D."/>
            <person name="Umen J."/>
            <person name="Willows R."/>
            <person name="Wilson N."/>
            <person name="Zimmer S.L."/>
            <person name="Allmer J."/>
            <person name="Balk J."/>
            <person name="Bisova K."/>
            <person name="Chen C.J."/>
            <person name="Elias M."/>
            <person name="Gendler K."/>
            <person name="Hauser C."/>
            <person name="Lamb M.R."/>
            <person name="Ledford H."/>
            <person name="Long J.C."/>
            <person name="Minagawa J."/>
            <person name="Page M.D."/>
            <person name="Pan J."/>
            <person name="Pootakham W."/>
            <person name="Roje S."/>
            <person name="Rose A."/>
            <person name="Stahlberg E."/>
            <person name="Terauchi A.M."/>
            <person name="Yang P."/>
            <person name="Ball S."/>
            <person name="Bowler C."/>
            <person name="Dieckmann C.L."/>
            <person name="Gladyshev V.N."/>
            <person name="Green P."/>
            <person name="Jorgensen R."/>
            <person name="Mayfield S."/>
            <person name="Mueller-Roeber B."/>
            <person name="Rajamani S."/>
            <person name="Sayre R.T."/>
            <person name="Brokstein P."/>
            <person name="Dubchak I."/>
            <person name="Goodstein D."/>
            <person name="Hornick L."/>
            <person name="Huang Y.W."/>
            <person name="Jhaveri J."/>
            <person name="Luo Y."/>
            <person name="Martinez D."/>
            <person name="Ngau W.C."/>
            <person name="Otillar B."/>
            <person name="Poliakov A."/>
            <person name="Porter A."/>
            <person name="Szajkowski L."/>
            <person name="Werner G."/>
            <person name="Zhou K."/>
            <person name="Grigoriev I.V."/>
            <person name="Rokhsar D.S."/>
            <person name="Grossman A.R."/>
        </authorList>
    </citation>
    <scope>NUCLEOTIDE SEQUENCE [LARGE SCALE GENOMIC DNA]</scope>
    <source>
        <strain evidence="3">CC-503</strain>
    </source>
</reference>
<name>A0A2K3DCG8_CHLRE</name>
<protein>
    <submittedName>
        <fullName evidence="2">Uncharacterized protein</fullName>
    </submittedName>
</protein>
<keyword evidence="3" id="KW-1185">Reference proteome</keyword>
<dbReference type="KEGG" id="cre:CHLRE_09g386749v5"/>
<dbReference type="InParanoid" id="A0A2K3DCG8"/>
<dbReference type="Proteomes" id="UP000006906">
    <property type="component" value="Chromosome 9"/>
</dbReference>
<dbReference type="AlphaFoldDB" id="A0A2K3DCG8"/>
<feature type="compositionally biased region" description="Low complexity" evidence="1">
    <location>
        <begin position="1"/>
        <end position="42"/>
    </location>
</feature>
<dbReference type="Gramene" id="PNW78228">
    <property type="protein sequence ID" value="PNW78228"/>
    <property type="gene ID" value="CHLRE_09g386749v5"/>
</dbReference>
<feature type="compositionally biased region" description="Basic and acidic residues" evidence="1">
    <location>
        <begin position="79"/>
        <end position="90"/>
    </location>
</feature>
<accession>A0A2K3DCG8</accession>